<evidence type="ECO:0000256" key="7">
    <source>
        <dbReference type="ARBA" id="ARBA00023186"/>
    </source>
</evidence>
<keyword evidence="3 10" id="KW-0963">Cytoplasm</keyword>
<keyword evidence="4 10" id="KW-0547">Nucleotide-binding</keyword>
<feature type="domain" description="Histidine kinase/HSP90-like ATPase" evidence="12">
    <location>
        <begin position="32"/>
        <end position="189"/>
    </location>
</feature>
<dbReference type="GO" id="GO:0140662">
    <property type="term" value="F:ATP-dependent protein folding chaperone"/>
    <property type="evidence" value="ECO:0007669"/>
    <property type="project" value="InterPro"/>
</dbReference>
<feature type="binding site" evidence="11">
    <location>
        <position position="85"/>
    </location>
    <ligand>
        <name>ATP</name>
        <dbReference type="ChEBI" id="CHEBI:30616"/>
    </ligand>
</feature>
<dbReference type="PRINTS" id="PR00775">
    <property type="entry name" value="HEATSHOCK90"/>
</dbReference>
<dbReference type="InterPro" id="IPR003594">
    <property type="entry name" value="HATPase_dom"/>
</dbReference>
<dbReference type="RefSeq" id="WP_368655463.1">
    <property type="nucleotide sequence ID" value="NZ_CP158262.1"/>
</dbReference>
<feature type="binding site" evidence="11">
    <location>
        <position position="179"/>
    </location>
    <ligand>
        <name>ATP</name>
        <dbReference type="ChEBI" id="CHEBI:30616"/>
    </ligand>
</feature>
<dbReference type="GO" id="GO:0005524">
    <property type="term" value="F:ATP binding"/>
    <property type="evidence" value="ECO:0007669"/>
    <property type="project" value="UniProtKB-UniRule"/>
</dbReference>
<dbReference type="PANTHER" id="PTHR11528">
    <property type="entry name" value="HEAT SHOCK PROTEIN 90 FAMILY MEMBER"/>
    <property type="match status" value="1"/>
</dbReference>
<evidence type="ECO:0000259" key="12">
    <source>
        <dbReference type="SMART" id="SM00387"/>
    </source>
</evidence>
<evidence type="ECO:0000256" key="3">
    <source>
        <dbReference type="ARBA" id="ARBA00022490"/>
    </source>
</evidence>
<feature type="binding site" evidence="11">
    <location>
        <position position="345"/>
    </location>
    <ligand>
        <name>ATP</name>
        <dbReference type="ChEBI" id="CHEBI:30616"/>
    </ligand>
</feature>
<dbReference type="Pfam" id="PF13589">
    <property type="entry name" value="HATPase_c_3"/>
    <property type="match status" value="1"/>
</dbReference>
<comment type="subcellular location">
    <subcellularLocation>
        <location evidence="1 10">Cytoplasm</location>
    </subcellularLocation>
</comment>
<name>A0AB39ERU8_9BURK</name>
<dbReference type="FunFam" id="3.30.230.80:FF:000002">
    <property type="entry name" value="Molecular chaperone HtpG"/>
    <property type="match status" value="1"/>
</dbReference>
<evidence type="ECO:0000256" key="2">
    <source>
        <dbReference type="ARBA" id="ARBA00008239"/>
    </source>
</evidence>
<evidence type="ECO:0000256" key="1">
    <source>
        <dbReference type="ARBA" id="ARBA00004496"/>
    </source>
</evidence>
<protein>
    <recommendedName>
        <fullName evidence="9 10">Chaperone protein HtpG</fullName>
    </recommendedName>
    <alternativeName>
        <fullName evidence="10">Heat shock protein HtpG</fullName>
    </alternativeName>
    <alternativeName>
        <fullName evidence="10">High temperature protein G</fullName>
    </alternativeName>
</protein>
<keyword evidence="7 10" id="KW-0143">Chaperone</keyword>
<dbReference type="PROSITE" id="PS00298">
    <property type="entry name" value="HSP90"/>
    <property type="match status" value="1"/>
</dbReference>
<comment type="function">
    <text evidence="8 10">Molecular chaperone. Has ATPase activity.</text>
</comment>
<evidence type="ECO:0000256" key="11">
    <source>
        <dbReference type="PIRSR" id="PIRSR002583-1"/>
    </source>
</evidence>
<evidence type="ECO:0000256" key="5">
    <source>
        <dbReference type="ARBA" id="ARBA00022840"/>
    </source>
</evidence>
<comment type="caution">
    <text evidence="10">Lacks conserved residue(s) required for the propagation of feature annotation.</text>
</comment>
<feature type="binding site" evidence="11">
    <location>
        <position position="98"/>
    </location>
    <ligand>
        <name>ATP</name>
        <dbReference type="ChEBI" id="CHEBI:30616"/>
    </ligand>
</feature>
<evidence type="ECO:0000256" key="4">
    <source>
        <dbReference type="ARBA" id="ARBA00022741"/>
    </source>
</evidence>
<dbReference type="AlphaFoldDB" id="A0AB39ERU8"/>
<organism evidence="13">
    <name type="scientific">Castellaniella ginsengisoli</name>
    <dbReference type="NCBI Taxonomy" id="546114"/>
    <lineage>
        <taxon>Bacteria</taxon>
        <taxon>Pseudomonadati</taxon>
        <taxon>Pseudomonadota</taxon>
        <taxon>Betaproteobacteria</taxon>
        <taxon>Burkholderiales</taxon>
        <taxon>Alcaligenaceae</taxon>
        <taxon>Castellaniella</taxon>
    </lineage>
</organism>
<dbReference type="Pfam" id="PF00183">
    <property type="entry name" value="HSP90"/>
    <property type="match status" value="1"/>
</dbReference>
<feature type="binding site" evidence="11">
    <location>
        <position position="39"/>
    </location>
    <ligand>
        <name>ATP</name>
        <dbReference type="ChEBI" id="CHEBI:30616"/>
    </ligand>
</feature>
<keyword evidence="5 10" id="KW-0067">ATP-binding</keyword>
<accession>A0AB39ERU8</accession>
<evidence type="ECO:0000256" key="6">
    <source>
        <dbReference type="ARBA" id="ARBA00023016"/>
    </source>
</evidence>
<dbReference type="Gene3D" id="3.40.50.11260">
    <property type="match status" value="1"/>
</dbReference>
<evidence type="ECO:0000256" key="10">
    <source>
        <dbReference type="HAMAP-Rule" id="MF_00505"/>
    </source>
</evidence>
<feature type="region of interest" description="A; substrate-binding" evidence="10">
    <location>
        <begin position="1"/>
        <end position="345"/>
    </location>
</feature>
<dbReference type="HAMAP" id="MF_00505">
    <property type="entry name" value="HSP90"/>
    <property type="match status" value="1"/>
</dbReference>
<feature type="binding site" evidence="11">
    <location>
        <begin position="127"/>
        <end position="132"/>
    </location>
    <ligand>
        <name>ATP</name>
        <dbReference type="ChEBI" id="CHEBI:30616"/>
    </ligand>
</feature>
<dbReference type="Gene3D" id="1.20.120.790">
    <property type="entry name" value="Heat shock protein 90, C-terminal domain"/>
    <property type="match status" value="1"/>
</dbReference>
<dbReference type="SUPFAM" id="SSF110942">
    <property type="entry name" value="HSP90 C-terminal domain"/>
    <property type="match status" value="1"/>
</dbReference>
<comment type="subunit">
    <text evidence="10">Homodimer.</text>
</comment>
<reference evidence="13" key="1">
    <citation type="submission" date="2024-05" db="EMBL/GenBank/DDBJ databases">
        <authorList>
            <person name="Luo Y.-C."/>
            <person name="Nicholds J."/>
            <person name="Mortimer T."/>
            <person name="Maboni G."/>
        </authorList>
    </citation>
    <scope>NUCLEOTIDE SEQUENCE</scope>
    <source>
        <strain evidence="13">144863</strain>
    </source>
</reference>
<evidence type="ECO:0000313" key="13">
    <source>
        <dbReference type="EMBL" id="XDJ69006.1"/>
    </source>
</evidence>
<feature type="binding site" evidence="11">
    <location>
        <begin position="105"/>
        <end position="106"/>
    </location>
    <ligand>
        <name>ATP</name>
        <dbReference type="ChEBI" id="CHEBI:30616"/>
    </ligand>
</feature>
<dbReference type="InterPro" id="IPR036890">
    <property type="entry name" value="HATPase_C_sf"/>
</dbReference>
<gene>
    <name evidence="10 13" type="primary">htpG</name>
    <name evidence="13" type="ORF">ABRY94_13165</name>
</gene>
<dbReference type="InterPro" id="IPR020568">
    <property type="entry name" value="Ribosomal_Su5_D2-typ_SF"/>
</dbReference>
<keyword evidence="6 10" id="KW-0346">Stress response</keyword>
<dbReference type="CDD" id="cd16927">
    <property type="entry name" value="HATPase_Hsp90-like"/>
    <property type="match status" value="1"/>
</dbReference>
<dbReference type="InterPro" id="IPR001404">
    <property type="entry name" value="Hsp90_fam"/>
</dbReference>
<dbReference type="InterPro" id="IPR020575">
    <property type="entry name" value="Hsp90_N"/>
</dbReference>
<dbReference type="SUPFAM" id="SSF55874">
    <property type="entry name" value="ATPase domain of HSP90 chaperone/DNA topoisomerase II/histidine kinase"/>
    <property type="match status" value="1"/>
</dbReference>
<feature type="binding site" evidence="11">
    <location>
        <position position="43"/>
    </location>
    <ligand>
        <name>ATP</name>
        <dbReference type="ChEBI" id="CHEBI:30616"/>
    </ligand>
</feature>
<dbReference type="PIRSF" id="PIRSF002583">
    <property type="entry name" value="Hsp90"/>
    <property type="match status" value="1"/>
</dbReference>
<dbReference type="EMBL" id="CP158262">
    <property type="protein sequence ID" value="XDJ69006.1"/>
    <property type="molecule type" value="Genomic_DNA"/>
</dbReference>
<dbReference type="InterPro" id="IPR037196">
    <property type="entry name" value="HSP90_C"/>
</dbReference>
<dbReference type="GO" id="GO:0051082">
    <property type="term" value="F:unfolded protein binding"/>
    <property type="evidence" value="ECO:0007669"/>
    <property type="project" value="UniProtKB-UniRule"/>
</dbReference>
<proteinExistence type="inferred from homology"/>
<dbReference type="SUPFAM" id="SSF54211">
    <property type="entry name" value="Ribosomal protein S5 domain 2-like"/>
    <property type="match status" value="1"/>
</dbReference>
<dbReference type="GO" id="GO:0005737">
    <property type="term" value="C:cytoplasm"/>
    <property type="evidence" value="ECO:0007669"/>
    <property type="project" value="UniProtKB-SubCell"/>
</dbReference>
<dbReference type="SMART" id="SM00387">
    <property type="entry name" value="HATPase_c"/>
    <property type="match status" value="1"/>
</dbReference>
<dbReference type="NCBIfam" id="NF003555">
    <property type="entry name" value="PRK05218.1"/>
    <property type="match status" value="1"/>
</dbReference>
<dbReference type="Gene3D" id="3.30.230.80">
    <property type="match status" value="1"/>
</dbReference>
<feature type="region of interest" description="C" evidence="10">
    <location>
        <begin position="563"/>
        <end position="634"/>
    </location>
</feature>
<evidence type="ECO:0000256" key="8">
    <source>
        <dbReference type="ARBA" id="ARBA00058590"/>
    </source>
</evidence>
<dbReference type="InterPro" id="IPR019805">
    <property type="entry name" value="Heat_shock_protein_90_CS"/>
</dbReference>
<comment type="similarity">
    <text evidence="2 10">Belongs to the heat shock protein 90 family.</text>
</comment>
<sequence>MSQTDTKTAETLGFQAEVKQLLHLMIHSLYSNKEIFLRELVSNASDACDKLRFEAIDHPDLLEGEADLRIRVEFDKDARTVTITDNGIGLSRDEAIANLGTIARSGTREFFSQLTGDKQKDAQLIGQFGVGFYSSFIVAEKVAVRSRRAGLPATEGVLWESDGQGEFSVAAIDREERGTSVTLTLRADEDEFLSGWKLREVLRRYSDHISLPIQMKKEEWDAEKSEQVVKDEWETVNQANALWTRSKSDITDEQYQEFYKHIAHDYEDPLAWTHNRVEGRSEYTQLLYVPKRAPFDLWDRDARRGVKLYVKRVFIMDDADQLLPAYLRFVRGVVDSADLPLNVSREILQESRDVRAIRDGSAKRILGLLEDLAKDKPEAYAEFWAQFGQVLKEGVGEDPANKDRIAGLLRFASTQSDSPAQTVSLADYLGRMKEGQDKIYYLSADSYAAAAHSPHLEVFRRKGLEVLLLSDRVDEWMLSYLREFEGKPLASVAKGGLDLDALADEEEKKQQAEAAEAFKPTLERLKTALGERVKEVRATARLVDSPACVVVDEHELSPHLLRMLKAAGQDAPEVKPILEVNPQHALVKRLEAQPDESFGDWAELLLDQAMLAEGASLKDPAAFVKRMNALLLGG</sequence>
<dbReference type="GO" id="GO:0016887">
    <property type="term" value="F:ATP hydrolysis activity"/>
    <property type="evidence" value="ECO:0007669"/>
    <property type="project" value="InterPro"/>
</dbReference>
<dbReference type="Gene3D" id="3.30.565.10">
    <property type="entry name" value="Histidine kinase-like ATPase, C-terminal domain"/>
    <property type="match status" value="1"/>
</dbReference>
<dbReference type="FunFam" id="3.30.565.10:FF:000009">
    <property type="entry name" value="Molecular chaperone HtpG"/>
    <property type="match status" value="1"/>
</dbReference>
<evidence type="ECO:0000256" key="9">
    <source>
        <dbReference type="ARBA" id="ARBA00070675"/>
    </source>
</evidence>